<dbReference type="AlphaFoldDB" id="A0A0D9VJB8"/>
<dbReference type="InterPro" id="IPR005174">
    <property type="entry name" value="KIB1-4_b-propeller"/>
</dbReference>
<protein>
    <recommendedName>
        <fullName evidence="1">F-box domain-containing protein</fullName>
    </recommendedName>
</protein>
<dbReference type="SMART" id="SM00256">
    <property type="entry name" value="FBOX"/>
    <property type="match status" value="1"/>
</dbReference>
<dbReference type="Gene3D" id="1.20.1280.50">
    <property type="match status" value="1"/>
</dbReference>
<proteinExistence type="predicted"/>
<organism evidence="2 3">
    <name type="scientific">Leersia perrieri</name>
    <dbReference type="NCBI Taxonomy" id="77586"/>
    <lineage>
        <taxon>Eukaryota</taxon>
        <taxon>Viridiplantae</taxon>
        <taxon>Streptophyta</taxon>
        <taxon>Embryophyta</taxon>
        <taxon>Tracheophyta</taxon>
        <taxon>Spermatophyta</taxon>
        <taxon>Magnoliopsida</taxon>
        <taxon>Liliopsida</taxon>
        <taxon>Poales</taxon>
        <taxon>Poaceae</taxon>
        <taxon>BOP clade</taxon>
        <taxon>Oryzoideae</taxon>
        <taxon>Oryzeae</taxon>
        <taxon>Oryzinae</taxon>
        <taxon>Leersia</taxon>
    </lineage>
</organism>
<reference evidence="2 3" key="1">
    <citation type="submission" date="2012-08" db="EMBL/GenBank/DDBJ databases">
        <title>Oryza genome evolution.</title>
        <authorList>
            <person name="Wing R.A."/>
        </authorList>
    </citation>
    <scope>NUCLEOTIDE SEQUENCE</scope>
</reference>
<evidence type="ECO:0000313" key="2">
    <source>
        <dbReference type="EnsemblPlants" id="LPERR02G22280.1"/>
    </source>
</evidence>
<dbReference type="InterPro" id="IPR036047">
    <property type="entry name" value="F-box-like_dom_sf"/>
</dbReference>
<dbReference type="Pfam" id="PF12937">
    <property type="entry name" value="F-box-like"/>
    <property type="match status" value="1"/>
</dbReference>
<dbReference type="PANTHER" id="PTHR33110:SF134">
    <property type="entry name" value="OS09G0565350 PROTEIN"/>
    <property type="match status" value="1"/>
</dbReference>
<dbReference type="STRING" id="77586.A0A0D9VJB8"/>
<feature type="domain" description="F-box" evidence="1">
    <location>
        <begin position="22"/>
        <end position="63"/>
    </location>
</feature>
<dbReference type="PANTHER" id="PTHR33110">
    <property type="entry name" value="F-BOX/KELCH-REPEAT PROTEIN-RELATED"/>
    <property type="match status" value="1"/>
</dbReference>
<dbReference type="HOGENOM" id="CLU_019286_1_2_1"/>
<keyword evidence="3" id="KW-1185">Reference proteome</keyword>
<reference evidence="3" key="2">
    <citation type="submission" date="2013-12" db="EMBL/GenBank/DDBJ databases">
        <authorList>
            <person name="Yu Y."/>
            <person name="Lee S."/>
            <person name="de Baynast K."/>
            <person name="Wissotski M."/>
            <person name="Liu L."/>
            <person name="Talag J."/>
            <person name="Goicoechea J."/>
            <person name="Angelova A."/>
            <person name="Jetty R."/>
            <person name="Kudrna D."/>
            <person name="Golser W."/>
            <person name="Rivera L."/>
            <person name="Zhang J."/>
            <person name="Wing R."/>
        </authorList>
    </citation>
    <scope>NUCLEOTIDE SEQUENCE</scope>
</reference>
<accession>A0A0D9VJB8</accession>
<evidence type="ECO:0000313" key="3">
    <source>
        <dbReference type="Proteomes" id="UP000032180"/>
    </source>
</evidence>
<reference evidence="2" key="3">
    <citation type="submission" date="2015-04" db="UniProtKB">
        <authorList>
            <consortium name="EnsemblPlants"/>
        </authorList>
    </citation>
    <scope>IDENTIFICATION</scope>
</reference>
<sequence>MTGRRDAGGTAADVVEDLWTQLPPELLPLVCKKLPDSADFVRFRTVCRAWRDAVPLSDSPPQLPWAIERRASAFQARAHFRFYSPSSGRTYSVRGYGGRSSLVVGGACQEHLVTTLDLSRTALYNPLTGDRLALNPVPFPMWRHGVVHVVAEGRGEERSFLVVNTSNKTRHFGYCRSGDTKWNMVDGREDMVNHAYHRGRFYVSTESLETLVIDASTGAVESVLPAPPPTSSPGVIAAVCGKDYLVESGGKLIRAIVLPRDGMAAASPEDYFIDMYQLEEAHNGKSAAWAKVQSIGDRVLFVDKHGHGFSLEPNDAAELRRDCVYFMHERRTWLDAGEYRFLCRYSMEDGVVDRVVSLPDTFGDTWVVPGLCPSE</sequence>
<dbReference type="InterPro" id="IPR001810">
    <property type="entry name" value="F-box_dom"/>
</dbReference>
<dbReference type="EnsemblPlants" id="LPERR02G22280.1">
    <property type="protein sequence ID" value="LPERR02G22280.1"/>
    <property type="gene ID" value="LPERR02G22280"/>
</dbReference>
<dbReference type="Pfam" id="PF03478">
    <property type="entry name" value="Beta-prop_KIB1-4"/>
    <property type="match status" value="1"/>
</dbReference>
<name>A0A0D9VJB8_9ORYZ</name>
<dbReference type="Gramene" id="LPERR02G22280.1">
    <property type="protein sequence ID" value="LPERR02G22280.1"/>
    <property type="gene ID" value="LPERR02G22280"/>
</dbReference>
<evidence type="ECO:0000259" key="1">
    <source>
        <dbReference type="SMART" id="SM00256"/>
    </source>
</evidence>
<dbReference type="Proteomes" id="UP000032180">
    <property type="component" value="Chromosome 2"/>
</dbReference>
<dbReference type="eggNOG" id="ENOG502R6QY">
    <property type="taxonomic scope" value="Eukaryota"/>
</dbReference>
<dbReference type="SUPFAM" id="SSF81383">
    <property type="entry name" value="F-box domain"/>
    <property type="match status" value="1"/>
</dbReference>